<protein>
    <submittedName>
        <fullName evidence="1">4228_t:CDS:1</fullName>
    </submittedName>
</protein>
<dbReference type="Proteomes" id="UP000789920">
    <property type="component" value="Unassembled WGS sequence"/>
</dbReference>
<evidence type="ECO:0000313" key="1">
    <source>
        <dbReference type="EMBL" id="CAG8684542.1"/>
    </source>
</evidence>
<proteinExistence type="predicted"/>
<feature type="non-terminal residue" evidence="1">
    <location>
        <position position="110"/>
    </location>
</feature>
<organism evidence="1 2">
    <name type="scientific">Racocetra persica</name>
    <dbReference type="NCBI Taxonomy" id="160502"/>
    <lineage>
        <taxon>Eukaryota</taxon>
        <taxon>Fungi</taxon>
        <taxon>Fungi incertae sedis</taxon>
        <taxon>Mucoromycota</taxon>
        <taxon>Glomeromycotina</taxon>
        <taxon>Glomeromycetes</taxon>
        <taxon>Diversisporales</taxon>
        <taxon>Gigasporaceae</taxon>
        <taxon>Racocetra</taxon>
    </lineage>
</organism>
<gene>
    <name evidence="1" type="ORF">RPERSI_LOCUS9274</name>
</gene>
<reference evidence="1" key="1">
    <citation type="submission" date="2021-06" db="EMBL/GenBank/DDBJ databases">
        <authorList>
            <person name="Kallberg Y."/>
            <person name="Tangrot J."/>
            <person name="Rosling A."/>
        </authorList>
    </citation>
    <scope>NUCLEOTIDE SEQUENCE</scope>
    <source>
        <strain evidence="1">MA461A</strain>
    </source>
</reference>
<comment type="caution">
    <text evidence="1">The sequence shown here is derived from an EMBL/GenBank/DDBJ whole genome shotgun (WGS) entry which is preliminary data.</text>
</comment>
<keyword evidence="2" id="KW-1185">Reference proteome</keyword>
<sequence>MANNGFNIDFTKEIQELEQQFNLNTFLPLDKLIACSSRKRKHLPRAQNTFLLFWKDLNAFLRSSNIKIGDISNLTSKIWKNENFTYQLWKEIIIDEINPFYKKLSKIAKM</sequence>
<evidence type="ECO:0000313" key="2">
    <source>
        <dbReference type="Proteomes" id="UP000789920"/>
    </source>
</evidence>
<accession>A0ACA9P452</accession>
<name>A0ACA9P452_9GLOM</name>
<dbReference type="EMBL" id="CAJVQC010017413">
    <property type="protein sequence ID" value="CAG8684542.1"/>
    <property type="molecule type" value="Genomic_DNA"/>
</dbReference>